<dbReference type="Pfam" id="PF23262">
    <property type="entry name" value="NFD4_C"/>
    <property type="match status" value="1"/>
</dbReference>
<dbReference type="InterPro" id="IPR036259">
    <property type="entry name" value="MFS_trans_sf"/>
</dbReference>
<dbReference type="EMBL" id="CAUYUE010000002">
    <property type="protein sequence ID" value="CAK0743532.1"/>
    <property type="molecule type" value="Genomic_DNA"/>
</dbReference>
<evidence type="ECO:0000259" key="7">
    <source>
        <dbReference type="Pfam" id="PF06813"/>
    </source>
</evidence>
<comment type="subcellular location">
    <subcellularLocation>
        <location evidence="1">Membrane</location>
        <topology evidence="1">Multi-pass membrane protein</topology>
    </subcellularLocation>
</comment>
<feature type="transmembrane region" description="Helical" evidence="6">
    <location>
        <begin position="178"/>
        <end position="195"/>
    </location>
</feature>
<dbReference type="Pfam" id="PF06813">
    <property type="entry name" value="Nodulin-like"/>
    <property type="match status" value="1"/>
</dbReference>
<feature type="transmembrane region" description="Helical" evidence="6">
    <location>
        <begin position="472"/>
        <end position="490"/>
    </location>
</feature>
<dbReference type="PANTHER" id="PTHR21576">
    <property type="entry name" value="UNCHARACTERIZED NODULIN-LIKE PROTEIN"/>
    <property type="match status" value="1"/>
</dbReference>
<feature type="transmembrane region" description="Helical" evidence="6">
    <location>
        <begin position="107"/>
        <end position="127"/>
    </location>
</feature>
<feature type="transmembrane region" description="Helical" evidence="6">
    <location>
        <begin position="201"/>
        <end position="223"/>
    </location>
</feature>
<evidence type="ECO:0000313" key="9">
    <source>
        <dbReference type="EMBL" id="CAK0743532.1"/>
    </source>
</evidence>
<keyword evidence="3 6" id="KW-1133">Transmembrane helix</keyword>
<evidence type="ECO:0000256" key="4">
    <source>
        <dbReference type="ARBA" id="ARBA00023136"/>
    </source>
</evidence>
<dbReference type="Gene3D" id="1.20.1250.20">
    <property type="entry name" value="MFS general substrate transporter like domains"/>
    <property type="match status" value="1"/>
</dbReference>
<feature type="region of interest" description="Disordered" evidence="5">
    <location>
        <begin position="303"/>
        <end position="359"/>
    </location>
</feature>
<feature type="transmembrane region" description="Helical" evidence="6">
    <location>
        <begin position="133"/>
        <end position="158"/>
    </location>
</feature>
<gene>
    <name evidence="9" type="ORF">CVIRNUC_001477</name>
</gene>
<reference evidence="9 10" key="1">
    <citation type="submission" date="2023-10" db="EMBL/GenBank/DDBJ databases">
        <authorList>
            <person name="Maclean D."/>
            <person name="Macfadyen A."/>
        </authorList>
    </citation>
    <scope>NUCLEOTIDE SEQUENCE [LARGE SCALE GENOMIC DNA]</scope>
</reference>
<dbReference type="AlphaFoldDB" id="A0AAV1HU56"/>
<feature type="domain" description="Nodulin-like" evidence="7">
    <location>
        <begin position="35"/>
        <end position="293"/>
    </location>
</feature>
<keyword evidence="10" id="KW-1185">Reference proteome</keyword>
<feature type="transmembrane region" description="Helical" evidence="6">
    <location>
        <begin position="551"/>
        <end position="574"/>
    </location>
</feature>
<dbReference type="Proteomes" id="UP001314263">
    <property type="component" value="Unassembled WGS sequence"/>
</dbReference>
<dbReference type="PANTHER" id="PTHR21576:SF158">
    <property type="entry name" value="RIBOSOMAL RNA-PROCESSING PROTEIN 12-LIKE CONSERVED DOMAIN-CONTAINING PROTEIN"/>
    <property type="match status" value="1"/>
</dbReference>
<name>A0AAV1HU56_9CHLO</name>
<feature type="transmembrane region" description="Helical" evidence="6">
    <location>
        <begin position="510"/>
        <end position="531"/>
    </location>
</feature>
<evidence type="ECO:0000256" key="2">
    <source>
        <dbReference type="ARBA" id="ARBA00022692"/>
    </source>
</evidence>
<keyword evidence="2 6" id="KW-0812">Transmembrane</keyword>
<evidence type="ECO:0000313" key="10">
    <source>
        <dbReference type="Proteomes" id="UP001314263"/>
    </source>
</evidence>
<comment type="caution">
    <text evidence="9">The sequence shown here is derived from an EMBL/GenBank/DDBJ whole genome shotgun (WGS) entry which is preliminary data.</text>
</comment>
<evidence type="ECO:0000256" key="5">
    <source>
        <dbReference type="SAM" id="MobiDB-lite"/>
    </source>
</evidence>
<feature type="domain" description="NFD4 C-terminal" evidence="8">
    <location>
        <begin position="373"/>
        <end position="579"/>
    </location>
</feature>
<protein>
    <recommendedName>
        <fullName evidence="11">Nodulin-like domain-containing protein</fullName>
    </recommendedName>
</protein>
<feature type="transmembrane region" description="Helical" evidence="6">
    <location>
        <begin position="448"/>
        <end position="466"/>
    </location>
</feature>
<proteinExistence type="predicted"/>
<dbReference type="InterPro" id="IPR056555">
    <property type="entry name" value="NFD4_C"/>
</dbReference>
<feature type="transmembrane region" description="Helical" evidence="6">
    <location>
        <begin position="244"/>
        <end position="264"/>
    </location>
</feature>
<feature type="transmembrane region" description="Helical" evidence="6">
    <location>
        <begin position="75"/>
        <end position="95"/>
    </location>
</feature>
<dbReference type="InterPro" id="IPR010658">
    <property type="entry name" value="Nodulin-like"/>
</dbReference>
<evidence type="ECO:0000259" key="8">
    <source>
        <dbReference type="Pfam" id="PF23262"/>
    </source>
</evidence>
<evidence type="ECO:0000256" key="1">
    <source>
        <dbReference type="ARBA" id="ARBA00004141"/>
    </source>
</evidence>
<evidence type="ECO:0008006" key="11">
    <source>
        <dbReference type="Google" id="ProtNLM"/>
    </source>
</evidence>
<feature type="transmembrane region" description="Helical" evidence="6">
    <location>
        <begin position="373"/>
        <end position="396"/>
    </location>
</feature>
<evidence type="ECO:0000256" key="6">
    <source>
        <dbReference type="SAM" id="Phobius"/>
    </source>
</evidence>
<evidence type="ECO:0000256" key="3">
    <source>
        <dbReference type="ARBA" id="ARBA00022989"/>
    </source>
</evidence>
<keyword evidence="4 6" id="KW-0472">Membrane</keyword>
<accession>A0AAV1HU56</accession>
<feature type="transmembrane region" description="Helical" evidence="6">
    <location>
        <begin position="36"/>
        <end position="55"/>
    </location>
</feature>
<organism evidence="9 10">
    <name type="scientific">Coccomyxa viridis</name>
    <dbReference type="NCBI Taxonomy" id="1274662"/>
    <lineage>
        <taxon>Eukaryota</taxon>
        <taxon>Viridiplantae</taxon>
        <taxon>Chlorophyta</taxon>
        <taxon>core chlorophytes</taxon>
        <taxon>Trebouxiophyceae</taxon>
        <taxon>Trebouxiophyceae incertae sedis</taxon>
        <taxon>Coccomyxaceae</taxon>
        <taxon>Coccomyxa</taxon>
    </lineage>
</organism>
<feature type="compositionally biased region" description="Basic and acidic residues" evidence="5">
    <location>
        <begin position="319"/>
        <end position="331"/>
    </location>
</feature>
<feature type="compositionally biased region" description="Polar residues" evidence="5">
    <location>
        <begin position="347"/>
        <end position="359"/>
    </location>
</feature>
<dbReference type="GO" id="GO:0016020">
    <property type="term" value="C:membrane"/>
    <property type="evidence" value="ECO:0007669"/>
    <property type="project" value="UniProtKB-SubCell"/>
</dbReference>
<dbReference type="SUPFAM" id="SSF103473">
    <property type="entry name" value="MFS general substrate transporter"/>
    <property type="match status" value="2"/>
</dbReference>
<feature type="transmembrane region" description="Helical" evidence="6">
    <location>
        <begin position="276"/>
        <end position="300"/>
    </location>
</feature>
<sequence length="600" mass="64515">MKRVQDRLDRGSFSILTEVVPPVRLASVDKMYINKWYSLVAAIFLQLMGGLCYTFSLYSSSLKTALNVDQPSLEFIASCLLSGGYFSWIPGLAYDALRHRHKFAPRFIAAGGCAVHFVGYFAVWATAKGIVQMPFWLLAAFALCGSAAVVFFDAAAIVCSMRNFPTERGNTAGTLKSFLGLSASLMSTIYVAAFQPDGLSFLLFVACLPVVVGFATIPFLNQVPYLEACEIEDQHQYMTTGKRFGVLYGAVGFIVVYQLVTAVVTETAGLSHGQSLGVMIGVLVLLATVVLAPFGSGGVISRSAHEHSRHSSGPPDNHCSSREEEGRDGNAERGALLSNGSGGAGTQNGQSQLGRQQSLKPGTAMPELTLPQCLVTVNFWILWSALCVGMGAGFTMLNNLAQIVEALGGDRQAQGVYVLLFTTVNTLGRMTGGYLPEKLLHARGTPRTIFAPVASAMTCVVALLSAFTNLRWLLGCAITFGFVFGWHWSLMPVLTSELFGLQHFASNHALMHLAPTIGGLLMSATLAGNVYSSRGRAHNDPMGSCFGGDCYRASFLVIAGIAAAQTIASAWLYLRTRAAYKTEYMMLKKFAEEVHGNPEE</sequence>